<feature type="domain" description="SWIM-type" evidence="6">
    <location>
        <begin position="874"/>
        <end position="906"/>
    </location>
</feature>
<dbReference type="InterPro" id="IPR058594">
    <property type="entry name" value="PB1-like_dom_pln"/>
</dbReference>
<dbReference type="EMBL" id="JAYWIO010000006">
    <property type="protein sequence ID" value="KAK7257089.1"/>
    <property type="molecule type" value="Genomic_DNA"/>
</dbReference>
<gene>
    <name evidence="7" type="ORF">RIF29_30814</name>
</gene>
<feature type="region of interest" description="Disordered" evidence="5">
    <location>
        <begin position="222"/>
        <end position="248"/>
    </location>
</feature>
<dbReference type="InterPro" id="IPR006564">
    <property type="entry name" value="Znf_PMZ"/>
</dbReference>
<keyword evidence="1" id="KW-0479">Metal-binding</keyword>
<dbReference type="Pfam" id="PF10551">
    <property type="entry name" value="MULE"/>
    <property type="match status" value="1"/>
</dbReference>
<dbReference type="Pfam" id="PF04434">
    <property type="entry name" value="SWIM"/>
    <property type="match status" value="1"/>
</dbReference>
<dbReference type="Pfam" id="PF03108">
    <property type="entry name" value="DBD_Tnp_Mut"/>
    <property type="match status" value="1"/>
</dbReference>
<evidence type="ECO:0000256" key="2">
    <source>
        <dbReference type="ARBA" id="ARBA00022771"/>
    </source>
</evidence>
<proteinExistence type="predicted"/>
<feature type="compositionally biased region" description="Basic and acidic residues" evidence="5">
    <location>
        <begin position="223"/>
        <end position="239"/>
    </location>
</feature>
<protein>
    <recommendedName>
        <fullName evidence="6">SWIM-type domain-containing protein</fullName>
    </recommendedName>
</protein>
<feature type="compositionally biased region" description="Basic and acidic residues" evidence="5">
    <location>
        <begin position="285"/>
        <end position="295"/>
    </location>
</feature>
<keyword evidence="8" id="KW-1185">Reference proteome</keyword>
<reference evidence="7 8" key="1">
    <citation type="submission" date="2024-01" db="EMBL/GenBank/DDBJ databases">
        <title>The genomes of 5 underutilized Papilionoideae crops provide insights into root nodulation and disease resistanc.</title>
        <authorList>
            <person name="Yuan L."/>
        </authorList>
    </citation>
    <scope>NUCLEOTIDE SEQUENCE [LARGE SCALE GENOMIC DNA]</scope>
    <source>
        <strain evidence="7">ZHUSHIDOU_FW_LH</strain>
        <tissue evidence="7">Leaf</tissue>
    </source>
</reference>
<evidence type="ECO:0000313" key="8">
    <source>
        <dbReference type="Proteomes" id="UP001372338"/>
    </source>
</evidence>
<organism evidence="7 8">
    <name type="scientific">Crotalaria pallida</name>
    <name type="common">Smooth rattlebox</name>
    <name type="synonym">Crotalaria striata</name>
    <dbReference type="NCBI Taxonomy" id="3830"/>
    <lineage>
        <taxon>Eukaryota</taxon>
        <taxon>Viridiplantae</taxon>
        <taxon>Streptophyta</taxon>
        <taxon>Embryophyta</taxon>
        <taxon>Tracheophyta</taxon>
        <taxon>Spermatophyta</taxon>
        <taxon>Magnoliopsida</taxon>
        <taxon>eudicotyledons</taxon>
        <taxon>Gunneridae</taxon>
        <taxon>Pentapetalae</taxon>
        <taxon>rosids</taxon>
        <taxon>fabids</taxon>
        <taxon>Fabales</taxon>
        <taxon>Fabaceae</taxon>
        <taxon>Papilionoideae</taxon>
        <taxon>50 kb inversion clade</taxon>
        <taxon>genistoids sensu lato</taxon>
        <taxon>core genistoids</taxon>
        <taxon>Crotalarieae</taxon>
        <taxon>Crotalaria</taxon>
    </lineage>
</organism>
<dbReference type="AlphaFoldDB" id="A0AAN9EHB2"/>
<keyword evidence="3" id="KW-0862">Zinc</keyword>
<feature type="compositionally biased region" description="Basic and acidic residues" evidence="5">
    <location>
        <begin position="322"/>
        <end position="331"/>
    </location>
</feature>
<feature type="region of interest" description="Disordered" evidence="5">
    <location>
        <begin position="284"/>
        <end position="347"/>
    </location>
</feature>
<comment type="caution">
    <text evidence="7">The sequence shown here is derived from an EMBL/GenBank/DDBJ whole genome shotgun (WGS) entry which is preliminary data.</text>
</comment>
<dbReference type="Proteomes" id="UP001372338">
    <property type="component" value="Unassembled WGS sequence"/>
</dbReference>
<accession>A0AAN9EHB2</accession>
<keyword evidence="2 4" id="KW-0863">Zinc-finger</keyword>
<dbReference type="SMART" id="SM00575">
    <property type="entry name" value="ZnF_PMZ"/>
    <property type="match status" value="1"/>
</dbReference>
<evidence type="ECO:0000313" key="7">
    <source>
        <dbReference type="EMBL" id="KAK7257089.1"/>
    </source>
</evidence>
<dbReference type="PANTHER" id="PTHR31973:SF187">
    <property type="entry name" value="MUTATOR TRANSPOSASE MUDRA PROTEIN"/>
    <property type="match status" value="1"/>
</dbReference>
<dbReference type="GO" id="GO:0008270">
    <property type="term" value="F:zinc ion binding"/>
    <property type="evidence" value="ECO:0007669"/>
    <property type="project" value="UniProtKB-KW"/>
</dbReference>
<name>A0AAN9EHB2_CROPI</name>
<evidence type="ECO:0000256" key="4">
    <source>
        <dbReference type="PROSITE-ProRule" id="PRU00325"/>
    </source>
</evidence>
<dbReference type="Pfam" id="PF26130">
    <property type="entry name" value="PB1-like"/>
    <property type="match status" value="1"/>
</dbReference>
<feature type="compositionally biased region" description="Acidic residues" evidence="5">
    <location>
        <begin position="332"/>
        <end position="347"/>
    </location>
</feature>
<dbReference type="InterPro" id="IPR004332">
    <property type="entry name" value="Transposase_MuDR"/>
</dbReference>
<evidence type="ECO:0000256" key="3">
    <source>
        <dbReference type="ARBA" id="ARBA00022833"/>
    </source>
</evidence>
<sequence length="1064" mass="120691">MVKEEIDTSDPCFWGGEKLPDNYTFKVTGDVKIKLRIHHGGKFVGQPTVGYHGGEVHEMQWGWDLDTISSMEVGKYVKSLGYHSYVSLWYKVPQLKLSKGLRGLNCDKDVVSLIEMVEKKKYRYVDVFVVHGIDSLQVLSDSHESSDGDVMEISVNEWLKEKNKLAIVPVAVVNEVDPVVEGDAVGNEADPVVEGDAVGNEADLVVESDAVVNEADPVVESDAMGKEGENEPIVEHEPGGGDDTVPAFFDIPIGLVEEEDGGDAEGVEHVVIHQKKSVQYNLRLKSADKGKKPAESSEYSDSEDEDYAAEVEDTDDEDSEGNETHEGHESESEGDESDDESSQVSLDDSDFDEKWDWMDDLPHETLNADFTATTEVQVPVTEATIDDFLNENDSSSELDTPPVSDEDDEQPWEKYPKFKEPNEGEKIEFKLGHVFHSKNLVKAAVKEYALENKKNVRFPKNDKKRVVVKCQQDCPFYLRFSRTSRGKCYQVVTYVLTHTCCRKAKNRQARTKVLARKFMPLLRHTPNMKARALCAEARQRWGVHLSKFQAYRARRKAIELIQGGLVDQYTHVRSYAQELMRSNPGTTAIVKCAIGKNGPVFERMYVCFHACKMAFVKTCRPLIGLDGCFLKGFYGGQLLAAVGKDGNNQMYPIAFVVVEAETKESWAWFVEQLLQDLDEIEPKKWSFISDQQKGLVPTLAASEACLEHRLCVKHLYGNLRKRYPGQELKELVWTAARANTKQEWETAMENLKKDFEGTWLEMCEISPEQWTRSHYSTYTLCDLQVNNMCEAFNRAILEYRDAPIISLMEGLKHYLTGRIVNQRKMMQRYKGDICPVIQKNLEKFKRAVDEWEPQWAGDFDYKLFEVVKGDNQKYSVDLSQNKCACGKWEPSGVPCCHAIACMWVTNNKPEDYVAHCYRYLPLSSFFALNLTNIMFCALGLTNTLWHTVIFCRKSTHLETYSHIILPNNGPKLWPKVDSELVRPPFMRRAPGRPKKKQRTKANDEPRNPNKMKRHYKAIKCSVCGGLGHNRVSCKGKTAADRVIPKGGNKVNAFTLAQHHHNACL</sequence>
<feature type="region of interest" description="Disordered" evidence="5">
    <location>
        <begin position="985"/>
        <end position="1010"/>
    </location>
</feature>
<dbReference type="InterPro" id="IPR018289">
    <property type="entry name" value="MULE_transposase_dom"/>
</dbReference>
<dbReference type="PANTHER" id="PTHR31973">
    <property type="entry name" value="POLYPROTEIN, PUTATIVE-RELATED"/>
    <property type="match status" value="1"/>
</dbReference>
<feature type="compositionally biased region" description="Basic residues" evidence="5">
    <location>
        <begin position="989"/>
        <end position="999"/>
    </location>
</feature>
<evidence type="ECO:0000259" key="6">
    <source>
        <dbReference type="PROSITE" id="PS50966"/>
    </source>
</evidence>
<evidence type="ECO:0000256" key="5">
    <source>
        <dbReference type="SAM" id="MobiDB-lite"/>
    </source>
</evidence>
<dbReference type="PROSITE" id="PS50966">
    <property type="entry name" value="ZF_SWIM"/>
    <property type="match status" value="1"/>
</dbReference>
<dbReference type="InterPro" id="IPR007527">
    <property type="entry name" value="Znf_SWIM"/>
</dbReference>
<evidence type="ECO:0000256" key="1">
    <source>
        <dbReference type="ARBA" id="ARBA00022723"/>
    </source>
</evidence>
<feature type="compositionally biased region" description="Acidic residues" evidence="5">
    <location>
        <begin position="298"/>
        <end position="321"/>
    </location>
</feature>
<feature type="region of interest" description="Disordered" evidence="5">
    <location>
        <begin position="389"/>
        <end position="419"/>
    </location>
</feature>